<name>A0A8X6X400_9ARAC</name>
<comment type="caution">
    <text evidence="1">The sequence shown here is derived from an EMBL/GenBank/DDBJ whole genome shotgun (WGS) entry which is preliminary data.</text>
</comment>
<gene>
    <name evidence="1" type="ORF">TNIN_102271</name>
</gene>
<reference evidence="1" key="1">
    <citation type="submission" date="2020-08" db="EMBL/GenBank/DDBJ databases">
        <title>Multicomponent nature underlies the extraordinary mechanical properties of spider dragline silk.</title>
        <authorList>
            <person name="Kono N."/>
            <person name="Nakamura H."/>
            <person name="Mori M."/>
            <person name="Yoshida Y."/>
            <person name="Ohtoshi R."/>
            <person name="Malay A.D."/>
            <person name="Moran D.A.P."/>
            <person name="Tomita M."/>
            <person name="Numata K."/>
            <person name="Arakawa K."/>
        </authorList>
    </citation>
    <scope>NUCLEOTIDE SEQUENCE</scope>
</reference>
<proteinExistence type="predicted"/>
<evidence type="ECO:0000313" key="1">
    <source>
        <dbReference type="EMBL" id="GFY45651.1"/>
    </source>
</evidence>
<protein>
    <submittedName>
        <fullName evidence="1">Uncharacterized protein</fullName>
    </submittedName>
</protein>
<dbReference type="AlphaFoldDB" id="A0A8X6X400"/>
<dbReference type="OrthoDB" id="10381601at2759"/>
<keyword evidence="2" id="KW-1185">Reference proteome</keyword>
<sequence>MPEHHQVCLQLCTSVAVWTTSLVTAVCAWTPSSLLTALHFSGCLDYKFSLISHCLDIIKCTYRAALPWLFGIQV</sequence>
<evidence type="ECO:0000313" key="2">
    <source>
        <dbReference type="Proteomes" id="UP000886998"/>
    </source>
</evidence>
<organism evidence="1 2">
    <name type="scientific">Trichonephila inaurata madagascariensis</name>
    <dbReference type="NCBI Taxonomy" id="2747483"/>
    <lineage>
        <taxon>Eukaryota</taxon>
        <taxon>Metazoa</taxon>
        <taxon>Ecdysozoa</taxon>
        <taxon>Arthropoda</taxon>
        <taxon>Chelicerata</taxon>
        <taxon>Arachnida</taxon>
        <taxon>Araneae</taxon>
        <taxon>Araneomorphae</taxon>
        <taxon>Entelegynae</taxon>
        <taxon>Araneoidea</taxon>
        <taxon>Nephilidae</taxon>
        <taxon>Trichonephila</taxon>
        <taxon>Trichonephila inaurata</taxon>
    </lineage>
</organism>
<dbReference type="Proteomes" id="UP000886998">
    <property type="component" value="Unassembled WGS sequence"/>
</dbReference>
<dbReference type="EMBL" id="BMAV01004951">
    <property type="protein sequence ID" value="GFY45651.1"/>
    <property type="molecule type" value="Genomic_DNA"/>
</dbReference>
<accession>A0A8X6X400</accession>